<evidence type="ECO:0000256" key="6">
    <source>
        <dbReference type="PIRSR" id="PIRSR604808-3"/>
    </source>
</evidence>
<dbReference type="PANTHER" id="PTHR43250">
    <property type="entry name" value="EXODEOXYRIBONUCLEASE III"/>
    <property type="match status" value="1"/>
</dbReference>
<keyword evidence="4 5" id="KW-0460">Magnesium</keyword>
<dbReference type="Pfam" id="PF03372">
    <property type="entry name" value="Exo_endo_phos"/>
    <property type="match status" value="1"/>
</dbReference>
<feature type="binding site" evidence="5">
    <location>
        <position position="255"/>
    </location>
    <ligand>
        <name>Mg(2+)</name>
        <dbReference type="ChEBI" id="CHEBI:18420"/>
        <label>1</label>
    </ligand>
</feature>
<feature type="site" description="Interaction with DNA substrate" evidence="6">
    <location>
        <position position="256"/>
    </location>
</feature>
<feature type="binding site" evidence="5">
    <location>
        <position position="152"/>
    </location>
    <ligand>
        <name>Mg(2+)</name>
        <dbReference type="ChEBI" id="CHEBI:18420"/>
        <label>1</label>
    </ligand>
</feature>
<dbReference type="PANTHER" id="PTHR43250:SF2">
    <property type="entry name" value="EXODEOXYRIBONUCLEASE III"/>
    <property type="match status" value="1"/>
</dbReference>
<dbReference type="InterPro" id="IPR036691">
    <property type="entry name" value="Endo/exonu/phosph_ase_sf"/>
</dbReference>
<evidence type="ECO:0000256" key="5">
    <source>
        <dbReference type="PIRSR" id="PIRSR604808-2"/>
    </source>
</evidence>
<feature type="binding site" evidence="5">
    <location>
        <position position="7"/>
    </location>
    <ligand>
        <name>Mg(2+)</name>
        <dbReference type="ChEBI" id="CHEBI:18420"/>
        <label>1</label>
    </ligand>
</feature>
<dbReference type="Proteomes" id="UP000199415">
    <property type="component" value="Unassembled WGS sequence"/>
</dbReference>
<evidence type="ECO:0000256" key="2">
    <source>
        <dbReference type="ARBA" id="ARBA00022723"/>
    </source>
</evidence>
<organism evidence="8 9">
    <name type="scientific">Limimonas halophila</name>
    <dbReference type="NCBI Taxonomy" id="1082479"/>
    <lineage>
        <taxon>Bacteria</taxon>
        <taxon>Pseudomonadati</taxon>
        <taxon>Pseudomonadota</taxon>
        <taxon>Alphaproteobacteria</taxon>
        <taxon>Rhodospirillales</taxon>
        <taxon>Rhodovibrionaceae</taxon>
        <taxon>Limimonas</taxon>
    </lineage>
</organism>
<feature type="domain" description="Endonuclease/exonuclease/phosphatase" evidence="7">
    <location>
        <begin position="4"/>
        <end position="256"/>
    </location>
</feature>
<evidence type="ECO:0000259" key="7">
    <source>
        <dbReference type="Pfam" id="PF03372"/>
    </source>
</evidence>
<keyword evidence="9" id="KW-1185">Reference proteome</keyword>
<gene>
    <name evidence="8" type="ORF">SAMN05216241_10789</name>
</gene>
<feature type="binding site" evidence="5">
    <location>
        <position position="154"/>
    </location>
    <ligand>
        <name>Mg(2+)</name>
        <dbReference type="ChEBI" id="CHEBI:18420"/>
        <label>1</label>
    </ligand>
</feature>
<dbReference type="PROSITE" id="PS51435">
    <property type="entry name" value="AP_NUCLEASE_F1_4"/>
    <property type="match status" value="1"/>
</dbReference>
<dbReference type="InterPro" id="IPR005135">
    <property type="entry name" value="Endo/exonuclease/phosphatase"/>
</dbReference>
<dbReference type="GO" id="GO:0046872">
    <property type="term" value="F:metal ion binding"/>
    <property type="evidence" value="ECO:0007669"/>
    <property type="project" value="UniProtKB-KW"/>
</dbReference>
<evidence type="ECO:0000256" key="1">
    <source>
        <dbReference type="ARBA" id="ARBA00007092"/>
    </source>
</evidence>
<dbReference type="EMBL" id="FNCE01000007">
    <property type="protein sequence ID" value="SDG24777.1"/>
    <property type="molecule type" value="Genomic_DNA"/>
</dbReference>
<evidence type="ECO:0000256" key="4">
    <source>
        <dbReference type="ARBA" id="ARBA00022842"/>
    </source>
</evidence>
<dbReference type="GO" id="GO:0008311">
    <property type="term" value="F:double-stranded DNA 3'-5' DNA exonuclease activity"/>
    <property type="evidence" value="ECO:0007669"/>
    <property type="project" value="InterPro"/>
</dbReference>
<dbReference type="NCBIfam" id="TIGR00195">
    <property type="entry name" value="exoDNase_III"/>
    <property type="match status" value="1"/>
</dbReference>
<keyword evidence="3" id="KW-0378">Hydrolase</keyword>
<accession>A0A1G7SNW3</accession>
<dbReference type="AlphaFoldDB" id="A0A1G7SNW3"/>
<feature type="binding site" evidence="5">
    <location>
        <position position="256"/>
    </location>
    <ligand>
        <name>Mg(2+)</name>
        <dbReference type="ChEBI" id="CHEBI:18420"/>
        <label>1</label>
    </ligand>
</feature>
<proteinExistence type="inferred from homology"/>
<evidence type="ECO:0000313" key="9">
    <source>
        <dbReference type="Proteomes" id="UP000199415"/>
    </source>
</evidence>
<keyword evidence="2 5" id="KW-0479">Metal-binding</keyword>
<name>A0A1G7SNW3_9PROT</name>
<reference evidence="8 9" key="1">
    <citation type="submission" date="2016-10" db="EMBL/GenBank/DDBJ databases">
        <authorList>
            <person name="de Groot N.N."/>
        </authorList>
    </citation>
    <scope>NUCLEOTIDE SEQUENCE [LARGE SCALE GENOMIC DNA]</scope>
    <source>
        <strain evidence="8 9">DSM 25584</strain>
    </source>
</reference>
<comment type="cofactor">
    <cofactor evidence="5">
        <name>Mg(2+)</name>
        <dbReference type="ChEBI" id="CHEBI:18420"/>
    </cofactor>
    <cofactor evidence="5">
        <name>Mn(2+)</name>
        <dbReference type="ChEBI" id="CHEBI:29035"/>
    </cofactor>
    <text evidence="5">Probably binds two magnesium or manganese ions per subunit.</text>
</comment>
<sequence>MRIATWNVNSIRARLEHFAAFVAAARPNVVCLQETKVADPQFPAAAMDELGFPHRAVRGEKGRNGVAILADRPFATHWQWDWWGQPDARHLAVVPDAEPRLELHCFYVPSGGPEADVDANPKFAHKLGFIDEMTAWARDDRLADRSVMILGDLNVAPLETDVWNHQRIKRQVGHTPRECERMAGLREAGGFTDVGRHFVPPDQHLYTWWGYRHPQSFQKNYGWRLDHVWVTPPLSAHLDRHAVWSQTRGWQKPSDHVPVVVDLA</sequence>
<comment type="similarity">
    <text evidence="1">Belongs to the DNA repair enzymes AP/ExoA family.</text>
</comment>
<dbReference type="InterPro" id="IPR004808">
    <property type="entry name" value="AP_endonuc_1"/>
</dbReference>
<feature type="site" description="Important for catalytic activity" evidence="6">
    <location>
        <position position="226"/>
    </location>
</feature>
<dbReference type="NCBIfam" id="TIGR00633">
    <property type="entry name" value="xth"/>
    <property type="match status" value="1"/>
</dbReference>
<evidence type="ECO:0000256" key="3">
    <source>
        <dbReference type="ARBA" id="ARBA00022801"/>
    </source>
</evidence>
<dbReference type="OrthoDB" id="9803914at2"/>
<dbReference type="Gene3D" id="3.60.10.10">
    <property type="entry name" value="Endonuclease/exonuclease/phosphatase"/>
    <property type="match status" value="1"/>
</dbReference>
<dbReference type="RefSeq" id="WP_090020454.1">
    <property type="nucleotide sequence ID" value="NZ_FNCE01000007.1"/>
</dbReference>
<dbReference type="GO" id="GO:0006281">
    <property type="term" value="P:DNA repair"/>
    <property type="evidence" value="ECO:0007669"/>
    <property type="project" value="InterPro"/>
</dbReference>
<feature type="site" description="Transition state stabilizer" evidence="6">
    <location>
        <position position="154"/>
    </location>
</feature>
<dbReference type="STRING" id="1082479.SAMN05216241_10789"/>
<feature type="binding site" evidence="5">
    <location>
        <position position="34"/>
    </location>
    <ligand>
        <name>Mg(2+)</name>
        <dbReference type="ChEBI" id="CHEBI:18420"/>
        <label>1</label>
    </ligand>
</feature>
<evidence type="ECO:0000313" key="8">
    <source>
        <dbReference type="EMBL" id="SDG24777.1"/>
    </source>
</evidence>
<protein>
    <submittedName>
        <fullName evidence="8">Exodeoxyribonuclease-3</fullName>
    </submittedName>
</protein>
<keyword evidence="5" id="KW-0464">Manganese</keyword>
<dbReference type="InterPro" id="IPR037493">
    <property type="entry name" value="ExoIII-like"/>
</dbReference>
<dbReference type="SUPFAM" id="SSF56219">
    <property type="entry name" value="DNase I-like"/>
    <property type="match status" value="1"/>
</dbReference>